<keyword evidence="4" id="KW-1185">Reference proteome</keyword>
<dbReference type="GO" id="GO:0004016">
    <property type="term" value="F:adenylate cyclase activity"/>
    <property type="evidence" value="ECO:0007669"/>
    <property type="project" value="TreeGrafter"/>
</dbReference>
<dbReference type="GO" id="GO:0007189">
    <property type="term" value="P:adenylate cyclase-activating G protein-coupled receptor signaling pathway"/>
    <property type="evidence" value="ECO:0007669"/>
    <property type="project" value="TreeGrafter"/>
</dbReference>
<evidence type="ECO:0000313" key="4">
    <source>
        <dbReference type="Proteomes" id="UP000437017"/>
    </source>
</evidence>
<accession>A0A6A1QKQ9</accession>
<comment type="caution">
    <text evidence="3">The sequence shown here is derived from an EMBL/GenBank/DDBJ whole genome shotgun (WGS) entry which is preliminary data.</text>
</comment>
<evidence type="ECO:0000313" key="3">
    <source>
        <dbReference type="EMBL" id="KAB0406789.1"/>
    </source>
</evidence>
<dbReference type="Proteomes" id="UP000437017">
    <property type="component" value="Unassembled WGS sequence"/>
</dbReference>
<evidence type="ECO:0000256" key="2">
    <source>
        <dbReference type="ARBA" id="ARBA00023239"/>
    </source>
</evidence>
<reference evidence="3 4" key="1">
    <citation type="journal article" date="2019" name="PLoS ONE">
        <title>Genomic analyses reveal an absence of contemporary introgressive admixture between fin whales and blue whales, despite known hybrids.</title>
        <authorList>
            <person name="Westbury M.V."/>
            <person name="Petersen B."/>
            <person name="Lorenzen E.D."/>
        </authorList>
    </citation>
    <scope>NUCLEOTIDE SEQUENCE [LARGE SCALE GENOMIC DNA]</scope>
    <source>
        <strain evidence="3">FinWhale-01</strain>
    </source>
</reference>
<name>A0A6A1QKQ9_BALPH</name>
<dbReference type="OrthoDB" id="6147412at2759"/>
<feature type="non-terminal residue" evidence="3">
    <location>
        <position position="133"/>
    </location>
</feature>
<dbReference type="GO" id="GO:0006171">
    <property type="term" value="P:cAMP biosynthetic process"/>
    <property type="evidence" value="ECO:0007669"/>
    <property type="project" value="TreeGrafter"/>
</dbReference>
<organism evidence="3 4">
    <name type="scientific">Balaenoptera physalus</name>
    <name type="common">Fin whale</name>
    <name type="synonym">Balaena physalus</name>
    <dbReference type="NCBI Taxonomy" id="9770"/>
    <lineage>
        <taxon>Eukaryota</taxon>
        <taxon>Metazoa</taxon>
        <taxon>Chordata</taxon>
        <taxon>Craniata</taxon>
        <taxon>Vertebrata</taxon>
        <taxon>Euteleostomi</taxon>
        <taxon>Mammalia</taxon>
        <taxon>Eutheria</taxon>
        <taxon>Laurasiatheria</taxon>
        <taxon>Artiodactyla</taxon>
        <taxon>Whippomorpha</taxon>
        <taxon>Cetacea</taxon>
        <taxon>Mysticeti</taxon>
        <taxon>Balaenopteridae</taxon>
        <taxon>Balaenoptera</taxon>
    </lineage>
</organism>
<proteinExistence type="predicted"/>
<dbReference type="PANTHER" id="PTHR45627:SF26">
    <property type="entry name" value="ADENYLATE CYCLASE TYPE 1"/>
    <property type="match status" value="1"/>
</dbReference>
<feature type="non-terminal residue" evidence="3">
    <location>
        <position position="1"/>
    </location>
</feature>
<dbReference type="GO" id="GO:0000166">
    <property type="term" value="F:nucleotide binding"/>
    <property type="evidence" value="ECO:0007669"/>
    <property type="project" value="UniProtKB-KW"/>
</dbReference>
<keyword evidence="1" id="KW-0547">Nucleotide-binding</keyword>
<keyword evidence="2" id="KW-0456">Lyase</keyword>
<gene>
    <name evidence="3" type="ORF">E2I00_017030</name>
</gene>
<dbReference type="PANTHER" id="PTHR45627">
    <property type="entry name" value="ADENYLATE CYCLASE TYPE 1"/>
    <property type="match status" value="1"/>
</dbReference>
<sequence>VGCLPWAWSSSPNGSLVVLSSGRRERLLPAPPCESAPHALLCGLVGTLPLAVFLRVSSLPKMILLAVLTTSYILVLELGGGDAVSGRSFEPIVAILLFSCTLALHARQVDVKLRLDYLWAAQARGAPLLPWGG</sequence>
<dbReference type="AlphaFoldDB" id="A0A6A1QKQ9"/>
<dbReference type="GO" id="GO:0005886">
    <property type="term" value="C:plasma membrane"/>
    <property type="evidence" value="ECO:0007669"/>
    <property type="project" value="TreeGrafter"/>
</dbReference>
<protein>
    <submittedName>
        <fullName evidence="3">Uncharacterized protein</fullName>
    </submittedName>
</protein>
<dbReference type="EMBL" id="SGJD01000134">
    <property type="protein sequence ID" value="KAB0406789.1"/>
    <property type="molecule type" value="Genomic_DNA"/>
</dbReference>
<evidence type="ECO:0000256" key="1">
    <source>
        <dbReference type="ARBA" id="ARBA00022741"/>
    </source>
</evidence>